<proteinExistence type="predicted"/>
<dbReference type="Gene3D" id="3.40.630.30">
    <property type="match status" value="1"/>
</dbReference>
<dbReference type="AlphaFoldDB" id="A0A5R8Z1D5"/>
<dbReference type="EMBL" id="VANP01000005">
    <property type="protein sequence ID" value="TLP59588.1"/>
    <property type="molecule type" value="Genomic_DNA"/>
</dbReference>
<dbReference type="Proteomes" id="UP000309033">
    <property type="component" value="Unassembled WGS sequence"/>
</dbReference>
<dbReference type="GO" id="GO:0016747">
    <property type="term" value="F:acyltransferase activity, transferring groups other than amino-acyl groups"/>
    <property type="evidence" value="ECO:0007669"/>
    <property type="project" value="InterPro"/>
</dbReference>
<dbReference type="InterPro" id="IPR000182">
    <property type="entry name" value="GNAT_dom"/>
</dbReference>
<protein>
    <recommendedName>
        <fullName evidence="2">N-acetyltransferase domain-containing protein</fullName>
    </recommendedName>
</protein>
<gene>
    <name evidence="3" type="ORF">FED44_14895</name>
</gene>
<reference evidence="3" key="1">
    <citation type="submission" date="2019-05" db="EMBL/GenBank/DDBJ databases">
        <title>Isolation, diversity and antifungal activity of Actinobacteria from wheat.</title>
        <authorList>
            <person name="Yu B."/>
        </authorList>
    </citation>
    <scope>NUCLEOTIDE SEQUENCE [LARGE SCALE GENOMIC DNA]</scope>
    <source>
        <strain evidence="3">NEAU-HEGS1-5</strain>
    </source>
</reference>
<evidence type="ECO:0000313" key="3">
    <source>
        <dbReference type="EMBL" id="TLP59588.1"/>
    </source>
</evidence>
<accession>A0A5R8Z1D5</accession>
<dbReference type="CDD" id="cd04301">
    <property type="entry name" value="NAT_SF"/>
    <property type="match status" value="1"/>
</dbReference>
<evidence type="ECO:0000313" key="4">
    <source>
        <dbReference type="Proteomes" id="UP000309033"/>
    </source>
</evidence>
<dbReference type="InterPro" id="IPR016181">
    <property type="entry name" value="Acyl_CoA_acyltransferase"/>
</dbReference>
<evidence type="ECO:0000256" key="1">
    <source>
        <dbReference type="SAM" id="MobiDB-lite"/>
    </source>
</evidence>
<sequence>MNSPRHPGTELRYPIPNDRGPGTADEQIEARGFEVWIRRHPAGGRPAEWLHDIRRFRAEVFYDQGRRPGFRVAQGEYADPQDLDLGAFHLTAHLDTTDEIVACVRLAPPGLGAGFQARRHLGGRAYAELLAELGASNAPVFEAGRLVVASGMQGRGLGGRMVAAMVATARALGASLVVCTSGTGHRQDVLFGRLGFHPCPGTDRYSTHYQDTVRVLAHRVSEGAYEFEAVTSKLRRGLDDLPRAEVARIPL</sequence>
<organism evidence="3 4">
    <name type="scientific">Microbispora triticiradicis</name>
    <dbReference type="NCBI Taxonomy" id="2200763"/>
    <lineage>
        <taxon>Bacteria</taxon>
        <taxon>Bacillati</taxon>
        <taxon>Actinomycetota</taxon>
        <taxon>Actinomycetes</taxon>
        <taxon>Streptosporangiales</taxon>
        <taxon>Streptosporangiaceae</taxon>
        <taxon>Microbispora</taxon>
    </lineage>
</organism>
<keyword evidence="4" id="KW-1185">Reference proteome</keyword>
<name>A0A5R8Z1D5_9ACTN</name>
<dbReference type="Pfam" id="PF00583">
    <property type="entry name" value="Acetyltransf_1"/>
    <property type="match status" value="1"/>
</dbReference>
<evidence type="ECO:0000259" key="2">
    <source>
        <dbReference type="Pfam" id="PF00583"/>
    </source>
</evidence>
<feature type="region of interest" description="Disordered" evidence="1">
    <location>
        <begin position="1"/>
        <end position="25"/>
    </location>
</feature>
<comment type="caution">
    <text evidence="3">The sequence shown here is derived from an EMBL/GenBank/DDBJ whole genome shotgun (WGS) entry which is preliminary data.</text>
</comment>
<dbReference type="SUPFAM" id="SSF55729">
    <property type="entry name" value="Acyl-CoA N-acyltransferases (Nat)"/>
    <property type="match status" value="1"/>
</dbReference>
<feature type="domain" description="N-acetyltransferase" evidence="2">
    <location>
        <begin position="88"/>
        <end position="196"/>
    </location>
</feature>
<dbReference type="OrthoDB" id="5149792at2"/>